<keyword evidence="3" id="KW-1185">Reference proteome</keyword>
<dbReference type="RefSeq" id="WP_273893520.1">
    <property type="nucleotide sequence ID" value="NZ_JAMDGP010000096.1"/>
</dbReference>
<feature type="region of interest" description="Disordered" evidence="1">
    <location>
        <begin position="1"/>
        <end position="35"/>
    </location>
</feature>
<accession>A0ABT5P9V5</accession>
<comment type="caution">
    <text evidence="2">The sequence shown here is derived from an EMBL/GenBank/DDBJ whole genome shotgun (WGS) entry which is preliminary data.</text>
</comment>
<evidence type="ECO:0000313" key="3">
    <source>
        <dbReference type="Proteomes" id="UP001148184"/>
    </source>
</evidence>
<organism evidence="2 3">
    <name type="scientific">Pseudomonas rubra</name>
    <dbReference type="NCBI Taxonomy" id="2942627"/>
    <lineage>
        <taxon>Bacteria</taxon>
        <taxon>Pseudomonadati</taxon>
        <taxon>Pseudomonadota</taxon>
        <taxon>Gammaproteobacteria</taxon>
        <taxon>Pseudomonadales</taxon>
        <taxon>Pseudomonadaceae</taxon>
        <taxon>Pseudomonas</taxon>
    </lineage>
</organism>
<gene>
    <name evidence="2" type="ORF">M5G17_14125</name>
</gene>
<dbReference type="EMBL" id="JAMDGZ010000029">
    <property type="protein sequence ID" value="MDD1014808.1"/>
    <property type="molecule type" value="Genomic_DNA"/>
</dbReference>
<name>A0ABT5P9V5_9PSED</name>
<proteinExistence type="predicted"/>
<reference evidence="2 3" key="1">
    <citation type="submission" date="2022-05" db="EMBL/GenBank/DDBJ databases">
        <title>Novel Pseudomonas spp. Isolated from a Rainbow Trout Aquaculture Facility.</title>
        <authorList>
            <person name="Testerman T."/>
            <person name="Graf J."/>
        </authorList>
    </citation>
    <scope>NUCLEOTIDE SEQUENCE [LARGE SCALE GENOMIC DNA]</scope>
    <source>
        <strain evidence="2 3">ID1025</strain>
    </source>
</reference>
<evidence type="ECO:0000256" key="1">
    <source>
        <dbReference type="SAM" id="MobiDB-lite"/>
    </source>
</evidence>
<dbReference type="Proteomes" id="UP001148184">
    <property type="component" value="Unassembled WGS sequence"/>
</dbReference>
<protein>
    <submittedName>
        <fullName evidence="2">Uncharacterized protein</fullName>
    </submittedName>
</protein>
<evidence type="ECO:0000313" key="2">
    <source>
        <dbReference type="EMBL" id="MDD1014808.1"/>
    </source>
</evidence>
<sequence>MLHTDVQTDDVQQAQDNRENEASPEALQPLSAWQPGQPIPRPEIVVCDQYENYLETPPEGLELEDVEVIWWTVASNFNREELRNKLLPVIEKRQDWACFLFSPIADLDGNGRYPSDLIQLLRDILPKGALLAVEPAAAGEEVSELAGTLAIQNQIWHELTWAAFRLALSQKLPDYLRDMYFAGDLGI</sequence>